<sequence length="241" mass="26886">MPDPVRVPVGWRNSSPQAALAFFPPEPVGREAAGSAPGLVAAGLEDRLVRLRAPFDLRLRLSHPKAQPPQLGRVPRDSSLSEEGFRALVTPIKPSAQRDATTLAVQLALNLFFVCDEECTIQLMPPFLSENYRHWPGPIVCGRFPLKSWPRPLNAVLEWQDRDRDWVIRRGDDLAYVMFSFDDPAKLPALSEAALTPALRRHVAQVDNVSSFGRNVGPMFAEAERRRPARLMVPKRIGCPN</sequence>
<dbReference type="EMBL" id="JAEHHL010000001">
    <property type="protein sequence ID" value="MBK0397582.1"/>
    <property type="molecule type" value="Genomic_DNA"/>
</dbReference>
<organism evidence="1 2">
    <name type="scientific">Thermohalobaculum xanthum</name>
    <dbReference type="NCBI Taxonomy" id="2753746"/>
    <lineage>
        <taxon>Bacteria</taxon>
        <taxon>Pseudomonadati</taxon>
        <taxon>Pseudomonadota</taxon>
        <taxon>Alphaproteobacteria</taxon>
        <taxon>Rhodobacterales</taxon>
        <taxon>Paracoccaceae</taxon>
        <taxon>Thermohalobaculum</taxon>
    </lineage>
</organism>
<evidence type="ECO:0000313" key="1">
    <source>
        <dbReference type="EMBL" id="MBK0397582.1"/>
    </source>
</evidence>
<proteinExistence type="predicted"/>
<accession>A0A8J7M4P7</accession>
<dbReference type="RefSeq" id="WP_200605512.1">
    <property type="nucleotide sequence ID" value="NZ_JAEHHL010000001.1"/>
</dbReference>
<evidence type="ECO:0000313" key="2">
    <source>
        <dbReference type="Proteomes" id="UP000655420"/>
    </source>
</evidence>
<keyword evidence="2" id="KW-1185">Reference proteome</keyword>
<protein>
    <submittedName>
        <fullName evidence="1">Uncharacterized protein</fullName>
    </submittedName>
</protein>
<gene>
    <name evidence="1" type="ORF">H0I76_00130</name>
</gene>
<dbReference type="AlphaFoldDB" id="A0A8J7M4P7"/>
<name>A0A8J7M4P7_9RHOB</name>
<dbReference type="Proteomes" id="UP000655420">
    <property type="component" value="Unassembled WGS sequence"/>
</dbReference>
<reference evidence="1" key="1">
    <citation type="submission" date="2020-12" db="EMBL/GenBank/DDBJ databases">
        <title>Bacterial taxonomy.</title>
        <authorList>
            <person name="Pan X."/>
        </authorList>
    </citation>
    <scope>NUCLEOTIDE SEQUENCE</scope>
    <source>
        <strain evidence="1">M0105</strain>
    </source>
</reference>
<comment type="caution">
    <text evidence="1">The sequence shown here is derived from an EMBL/GenBank/DDBJ whole genome shotgun (WGS) entry which is preliminary data.</text>
</comment>